<dbReference type="PROSITE" id="PS00131">
    <property type="entry name" value="CARBOXYPEPT_SER_SER"/>
    <property type="match status" value="1"/>
</dbReference>
<comment type="caution">
    <text evidence="8">The sequence shown here is derived from an EMBL/GenBank/DDBJ whole genome shotgun (WGS) entry which is preliminary data.</text>
</comment>
<keyword evidence="3 7" id="KW-0645">Protease</keyword>
<dbReference type="FunFam" id="3.40.50.1820:FF:000118">
    <property type="entry name" value="Carboxypeptidase"/>
    <property type="match status" value="1"/>
</dbReference>
<keyword evidence="4 7" id="KW-0732">Signal</keyword>
<evidence type="ECO:0000313" key="9">
    <source>
        <dbReference type="Proteomes" id="UP001150941"/>
    </source>
</evidence>
<dbReference type="GO" id="GO:0072330">
    <property type="term" value="P:monocarboxylic acid biosynthetic process"/>
    <property type="evidence" value="ECO:0007669"/>
    <property type="project" value="UniProtKB-ARBA"/>
</dbReference>
<dbReference type="EC" id="3.4.16.-" evidence="7"/>
<feature type="signal peptide" evidence="7">
    <location>
        <begin position="1"/>
        <end position="22"/>
    </location>
</feature>
<dbReference type="RefSeq" id="XP_058330167.1">
    <property type="nucleotide sequence ID" value="XM_058474427.1"/>
</dbReference>
<evidence type="ECO:0000256" key="3">
    <source>
        <dbReference type="ARBA" id="ARBA00022670"/>
    </source>
</evidence>
<keyword evidence="5 7" id="KW-0378">Hydrolase</keyword>
<evidence type="ECO:0000256" key="6">
    <source>
        <dbReference type="ARBA" id="ARBA00023180"/>
    </source>
</evidence>
<accession>A0A9W9NYK5</accession>
<sequence>MLIKSLLTSALLAFSLGESVAASKHGHFGQLARLPQERAKKTVEAQRKKVSRSTKNFEYLSKKTKPYLVDHLPEVNFDIGEMYSGSVPIEKNDTSRSLFFIFQPKLGEPVDEITIWLNGGPGCSSMEAFIQENGRFLWQPGTFAPVETPYSWVNLTNVLWVDQPVGTGFSTGTPVATSEEEIAQEFVKFFKNWQEIFGIKNYKIYVTGESYAGRYVPYISAAFLDEKNKEHFDLHGALVYDPCIGQFDYVQEQVPTVPFVKENANLFNLNDTFMAELEHLHKKCGYADWIDEYLTFPPPKHQPPKPYALTSLDEECDVFDLAINAVSAVNPCFDVYEINLQCPILWDVTGFPTSLVYTPEGAQVYFDRPDVKRALHAPSNITWVECSNNPVFVGGDSGPEGEGDTSANPIEKVLPQVIEATNRVLIGNGDFDMIIITNGTLMAIQNMTWNGHLGFQKKPETPIDIKIPDLVYASVYAENGEAGIDGAQGIMGIQHYERGLMWVETFQSGHMQPQFQPRSSYRHLEWLLNRTQTI</sequence>
<dbReference type="Proteomes" id="UP001150941">
    <property type="component" value="Unassembled WGS sequence"/>
</dbReference>
<evidence type="ECO:0000256" key="2">
    <source>
        <dbReference type="ARBA" id="ARBA00022645"/>
    </source>
</evidence>
<reference evidence="8" key="1">
    <citation type="submission" date="2022-11" db="EMBL/GenBank/DDBJ databases">
        <authorList>
            <person name="Petersen C."/>
        </authorList>
    </citation>
    <scope>NUCLEOTIDE SEQUENCE</scope>
    <source>
        <strain evidence="8">IBT 19713</strain>
    </source>
</reference>
<evidence type="ECO:0000313" key="8">
    <source>
        <dbReference type="EMBL" id="KAJ5232174.1"/>
    </source>
</evidence>
<dbReference type="Gene3D" id="3.40.50.1820">
    <property type="entry name" value="alpha/beta hydrolase"/>
    <property type="match status" value="1"/>
</dbReference>
<organism evidence="8 9">
    <name type="scientific">Penicillium chermesinum</name>
    <dbReference type="NCBI Taxonomy" id="63820"/>
    <lineage>
        <taxon>Eukaryota</taxon>
        <taxon>Fungi</taxon>
        <taxon>Dikarya</taxon>
        <taxon>Ascomycota</taxon>
        <taxon>Pezizomycotina</taxon>
        <taxon>Eurotiomycetes</taxon>
        <taxon>Eurotiomycetidae</taxon>
        <taxon>Eurotiales</taxon>
        <taxon>Aspergillaceae</taxon>
        <taxon>Penicillium</taxon>
    </lineage>
</organism>
<keyword evidence="6" id="KW-0325">Glycoprotein</keyword>
<dbReference type="GO" id="GO:0017000">
    <property type="term" value="P:antibiotic biosynthetic process"/>
    <property type="evidence" value="ECO:0007669"/>
    <property type="project" value="UniProtKB-ARBA"/>
</dbReference>
<dbReference type="GO" id="GO:0004185">
    <property type="term" value="F:serine-type carboxypeptidase activity"/>
    <property type="evidence" value="ECO:0007669"/>
    <property type="project" value="UniProtKB-UniRule"/>
</dbReference>
<dbReference type="InterPro" id="IPR018202">
    <property type="entry name" value="Ser_caboxypep_ser_AS"/>
</dbReference>
<evidence type="ECO:0000256" key="5">
    <source>
        <dbReference type="ARBA" id="ARBA00022801"/>
    </source>
</evidence>
<dbReference type="PROSITE" id="PS00560">
    <property type="entry name" value="CARBOXYPEPT_SER_HIS"/>
    <property type="match status" value="1"/>
</dbReference>
<reference evidence="8" key="2">
    <citation type="journal article" date="2023" name="IMA Fungus">
        <title>Comparative genomic study of the Penicillium genus elucidates a diverse pangenome and 15 lateral gene transfer events.</title>
        <authorList>
            <person name="Petersen C."/>
            <person name="Sorensen T."/>
            <person name="Nielsen M.R."/>
            <person name="Sondergaard T.E."/>
            <person name="Sorensen J.L."/>
            <person name="Fitzpatrick D.A."/>
            <person name="Frisvad J.C."/>
            <person name="Nielsen K.L."/>
        </authorList>
    </citation>
    <scope>NUCLEOTIDE SEQUENCE</scope>
    <source>
        <strain evidence="8">IBT 19713</strain>
    </source>
</reference>
<dbReference type="PRINTS" id="PR00724">
    <property type="entry name" value="CRBOXYPTASEC"/>
</dbReference>
<dbReference type="AlphaFoldDB" id="A0A9W9NYK5"/>
<dbReference type="InterPro" id="IPR001563">
    <property type="entry name" value="Peptidase_S10"/>
</dbReference>
<dbReference type="PANTHER" id="PTHR11802:SF479">
    <property type="entry name" value="CARBOXYPEPTIDASE"/>
    <property type="match status" value="1"/>
</dbReference>
<keyword evidence="9" id="KW-1185">Reference proteome</keyword>
<dbReference type="OrthoDB" id="443318at2759"/>
<feature type="chain" id="PRO_5041018943" description="Carboxypeptidase" evidence="7">
    <location>
        <begin position="23"/>
        <end position="534"/>
    </location>
</feature>
<evidence type="ECO:0000256" key="4">
    <source>
        <dbReference type="ARBA" id="ARBA00022729"/>
    </source>
</evidence>
<dbReference type="SUPFAM" id="SSF53474">
    <property type="entry name" value="alpha/beta-Hydrolases"/>
    <property type="match status" value="1"/>
</dbReference>
<gene>
    <name evidence="8" type="ORF">N7468_005130</name>
</gene>
<dbReference type="EMBL" id="JAPQKS010000004">
    <property type="protein sequence ID" value="KAJ5232174.1"/>
    <property type="molecule type" value="Genomic_DNA"/>
</dbReference>
<dbReference type="PANTHER" id="PTHR11802">
    <property type="entry name" value="SERINE PROTEASE FAMILY S10 SERINE CARBOXYPEPTIDASE"/>
    <property type="match status" value="1"/>
</dbReference>
<dbReference type="GO" id="GO:0006508">
    <property type="term" value="P:proteolysis"/>
    <property type="evidence" value="ECO:0007669"/>
    <property type="project" value="UniProtKB-KW"/>
</dbReference>
<evidence type="ECO:0000256" key="7">
    <source>
        <dbReference type="RuleBase" id="RU361156"/>
    </source>
</evidence>
<proteinExistence type="inferred from homology"/>
<comment type="similarity">
    <text evidence="1 7">Belongs to the peptidase S10 family.</text>
</comment>
<dbReference type="InterPro" id="IPR033124">
    <property type="entry name" value="Ser_caboxypep_his_AS"/>
</dbReference>
<protein>
    <recommendedName>
        <fullName evidence="7">Carboxypeptidase</fullName>
        <ecNumber evidence="7">3.4.16.-</ecNumber>
    </recommendedName>
</protein>
<name>A0A9W9NYK5_9EURO</name>
<keyword evidence="2 7" id="KW-0121">Carboxypeptidase</keyword>
<dbReference type="Pfam" id="PF00450">
    <property type="entry name" value="Peptidase_S10"/>
    <property type="match status" value="1"/>
</dbReference>
<evidence type="ECO:0000256" key="1">
    <source>
        <dbReference type="ARBA" id="ARBA00009431"/>
    </source>
</evidence>
<dbReference type="GeneID" id="83201730"/>
<dbReference type="InterPro" id="IPR029058">
    <property type="entry name" value="AB_hydrolase_fold"/>
</dbReference>